<accession>A0A383BUB7</accession>
<proteinExistence type="predicted"/>
<name>A0A383BUB7_9ZZZZ</name>
<evidence type="ECO:0000313" key="1">
    <source>
        <dbReference type="EMBL" id="SVE23461.1"/>
    </source>
</evidence>
<gene>
    <name evidence="1" type="ORF">METZ01_LOCUS476315</name>
</gene>
<feature type="non-terminal residue" evidence="1">
    <location>
        <position position="173"/>
    </location>
</feature>
<organism evidence="1">
    <name type="scientific">marine metagenome</name>
    <dbReference type="NCBI Taxonomy" id="408172"/>
    <lineage>
        <taxon>unclassified sequences</taxon>
        <taxon>metagenomes</taxon>
        <taxon>ecological metagenomes</taxon>
    </lineage>
</organism>
<evidence type="ECO:0008006" key="2">
    <source>
        <dbReference type="Google" id="ProtNLM"/>
    </source>
</evidence>
<dbReference type="Gene3D" id="2.60.40.680">
    <property type="match status" value="1"/>
</dbReference>
<reference evidence="1" key="1">
    <citation type="submission" date="2018-05" db="EMBL/GenBank/DDBJ databases">
        <authorList>
            <person name="Lanie J.A."/>
            <person name="Ng W.-L."/>
            <person name="Kazmierczak K.M."/>
            <person name="Andrzejewski T.M."/>
            <person name="Davidsen T.M."/>
            <person name="Wayne K.J."/>
            <person name="Tettelin H."/>
            <person name="Glass J.I."/>
            <person name="Rusch D."/>
            <person name="Podicherti R."/>
            <person name="Tsui H.-C.T."/>
            <person name="Winkler M.E."/>
        </authorList>
    </citation>
    <scope>NUCLEOTIDE SEQUENCE</scope>
</reference>
<dbReference type="EMBL" id="UINC01203283">
    <property type="protein sequence ID" value="SVE23461.1"/>
    <property type="molecule type" value="Genomic_DNA"/>
</dbReference>
<dbReference type="AlphaFoldDB" id="A0A383BUB7"/>
<protein>
    <recommendedName>
        <fullName evidence="2">Cohesin domain-containing protein</fullName>
    </recommendedName>
</protein>
<sequence>MKRKLLGFLPVICALVCTSTVYGQSMSLGDATGEFGTVVDVSLSLGSDNDVQGLVAAFDWDDSDGSGVDLVPSAALADADVVQTRIESGYGVMGVVVDTDGAGPVAIPAGDSVVATLKIQCGDGPAASTTAVNFQDGSYATVDGGPALDNILVVDGQSVGADDGLGLNSGSFS</sequence>